<organism evidence="2 3">
    <name type="scientific">Maribacter dokdonensis</name>
    <dbReference type="NCBI Taxonomy" id="320912"/>
    <lineage>
        <taxon>Bacteria</taxon>
        <taxon>Pseudomonadati</taxon>
        <taxon>Bacteroidota</taxon>
        <taxon>Flavobacteriia</taxon>
        <taxon>Flavobacteriales</taxon>
        <taxon>Flavobacteriaceae</taxon>
        <taxon>Maribacter</taxon>
    </lineage>
</organism>
<dbReference type="EMBL" id="FNTB01000001">
    <property type="protein sequence ID" value="SEB78794.1"/>
    <property type="molecule type" value="Genomic_DNA"/>
</dbReference>
<dbReference type="RefSeq" id="WP_074671564.1">
    <property type="nucleotide sequence ID" value="NZ_FNTB01000001.1"/>
</dbReference>
<accession>A0A1H4M7S0</accession>
<name>A0A1H4M7S0_9FLAO</name>
<gene>
    <name evidence="2" type="ORF">SAMN05192540_1545</name>
</gene>
<sequence>MSEPNAKESAKLVKAYHDNPEEFEALYDDGCFPPLSKDIMERLRRGIGSFEEEVYYHQTQMGRADLAEQEFNIKDHLPKKPKRGRIGGKPDIDPDWPF</sequence>
<feature type="region of interest" description="Disordered" evidence="1">
    <location>
        <begin position="77"/>
        <end position="98"/>
    </location>
</feature>
<reference evidence="2 3" key="1">
    <citation type="submission" date="2016-10" db="EMBL/GenBank/DDBJ databases">
        <authorList>
            <person name="de Groot N.N."/>
        </authorList>
    </citation>
    <scope>NUCLEOTIDE SEQUENCE [LARGE SCALE GENOMIC DNA]</scope>
    <source>
        <strain evidence="2 3">MAR_2009_71</strain>
    </source>
</reference>
<proteinExistence type="predicted"/>
<dbReference type="AlphaFoldDB" id="A0A1H4M7S0"/>
<protein>
    <submittedName>
        <fullName evidence="2">Uncharacterized protein</fullName>
    </submittedName>
</protein>
<evidence type="ECO:0000313" key="2">
    <source>
        <dbReference type="EMBL" id="SEB78794.1"/>
    </source>
</evidence>
<evidence type="ECO:0000313" key="3">
    <source>
        <dbReference type="Proteomes" id="UP000183038"/>
    </source>
</evidence>
<evidence type="ECO:0000256" key="1">
    <source>
        <dbReference type="SAM" id="MobiDB-lite"/>
    </source>
</evidence>
<dbReference type="Proteomes" id="UP000183038">
    <property type="component" value="Unassembled WGS sequence"/>
</dbReference>